<dbReference type="Proteomes" id="UP000245206">
    <property type="component" value="Unassembled WGS sequence"/>
</dbReference>
<gene>
    <name evidence="2" type="ORF">LPTSP2_13080</name>
</gene>
<reference evidence="3" key="1">
    <citation type="journal article" date="2019" name="Microbiol. Immunol.">
        <title>Molecular and phenotypic characterization of Leptospira johnsonii sp. nov., Leptospira ellinghausenii sp. nov. and Leptospira ryugenii sp. nov. isolated from soil and water in Japan.</title>
        <authorList>
            <person name="Masuzawa T."/>
            <person name="Saito M."/>
            <person name="Nakao R."/>
            <person name="Nikaido Y."/>
            <person name="Matsumoto M."/>
            <person name="Ogawa M."/>
            <person name="Yokoyama M."/>
            <person name="Hidaka Y."/>
            <person name="Tomita J."/>
            <person name="Sakakibara K."/>
            <person name="Suzuki K."/>
            <person name="Yasuda S."/>
            <person name="Sato H."/>
            <person name="Yamaguchi M."/>
            <person name="Yoshida S.I."/>
            <person name="Koizumi N."/>
            <person name="Kawamura Y."/>
        </authorList>
    </citation>
    <scope>NUCLEOTIDE SEQUENCE [LARGE SCALE GENOMIC DNA]</scope>
    <source>
        <strain evidence="3">E18</strain>
    </source>
</reference>
<evidence type="ECO:0000313" key="3">
    <source>
        <dbReference type="Proteomes" id="UP000245206"/>
    </source>
</evidence>
<dbReference type="EMBL" id="BFAZ01000006">
    <property type="protein sequence ID" value="GBF42022.1"/>
    <property type="molecule type" value="Genomic_DNA"/>
</dbReference>
<evidence type="ECO:0000313" key="2">
    <source>
        <dbReference type="EMBL" id="GBF42022.1"/>
    </source>
</evidence>
<accession>A0A2P2DBK5</accession>
<protein>
    <submittedName>
        <fullName evidence="2">Uncharacterized protein</fullName>
    </submittedName>
</protein>
<organism evidence="2 3">
    <name type="scientific">Leptospira ellinghausenii</name>
    <dbReference type="NCBI Taxonomy" id="1917822"/>
    <lineage>
        <taxon>Bacteria</taxon>
        <taxon>Pseudomonadati</taxon>
        <taxon>Spirochaetota</taxon>
        <taxon>Spirochaetia</taxon>
        <taxon>Leptospirales</taxon>
        <taxon>Leptospiraceae</taxon>
        <taxon>Leptospira</taxon>
    </lineage>
</organism>
<keyword evidence="3" id="KW-1185">Reference proteome</keyword>
<feature type="chain" id="PRO_5015114252" evidence="1">
    <location>
        <begin position="27"/>
        <end position="334"/>
    </location>
</feature>
<evidence type="ECO:0000256" key="1">
    <source>
        <dbReference type="SAM" id="SignalP"/>
    </source>
</evidence>
<dbReference type="OrthoDB" id="338933at2"/>
<dbReference type="AlphaFoldDB" id="A0A2P2DBK5"/>
<proteinExistence type="predicted"/>
<keyword evidence="1" id="KW-0732">Signal</keyword>
<comment type="caution">
    <text evidence="2">The sequence shown here is derived from an EMBL/GenBank/DDBJ whole genome shotgun (WGS) entry which is preliminary data.</text>
</comment>
<dbReference type="RefSeq" id="WP_108959154.1">
    <property type="nucleotide sequence ID" value="NZ_BFAZ01000006.1"/>
</dbReference>
<sequence>MIFKSKWQCLVLVLCFGSFSVFPLHAQISGYDVAYPSAYLLGLSSQGVVSSNPMASLYGNTAFLSYQSKHILDTSANVSYANPNISPLYLSGAGYFSFSESIGFGIRGKPVYLRSFPADERFSNYAFQAFVNWKLNPYVSFAIQVGPGVSGRLGGYSSYSWNVSVSTAIQYENFRFGILLESPGTYRFDEYLGSERLKEKLPERLMLGIGYKWNDWLELQLEGSRKFYENTSVDLNHKSQYIPYPVKTMYSGNISLAIGKMESFQVLTGVGREIRMEQSLRGFYTASLGVAGSFFPSWFGEGLYYAISLQRSGISVKERDGGESRMAIQVQTQF</sequence>
<dbReference type="SUPFAM" id="SSF56935">
    <property type="entry name" value="Porins"/>
    <property type="match status" value="1"/>
</dbReference>
<name>A0A2P2DBK5_9LEPT</name>
<feature type="signal peptide" evidence="1">
    <location>
        <begin position="1"/>
        <end position="26"/>
    </location>
</feature>